<keyword evidence="1" id="KW-0472">Membrane</keyword>
<accession>A0AAJ4W6A2</accession>
<feature type="domain" description="CAAX prenyl protease 2/Lysostaphin resistance protein A-like" evidence="2">
    <location>
        <begin position="112"/>
        <end position="215"/>
    </location>
</feature>
<feature type="transmembrane region" description="Helical" evidence="1">
    <location>
        <begin position="12"/>
        <end position="31"/>
    </location>
</feature>
<feature type="transmembrane region" description="Helical" evidence="1">
    <location>
        <begin position="37"/>
        <end position="54"/>
    </location>
</feature>
<feature type="transmembrane region" description="Helical" evidence="1">
    <location>
        <begin position="177"/>
        <end position="195"/>
    </location>
</feature>
<feature type="transmembrane region" description="Helical" evidence="1">
    <location>
        <begin position="152"/>
        <end position="171"/>
    </location>
</feature>
<sequence length="228" mass="26484">MMKIQHKLIYPILLYCLLYTVITATYFSLNFIGNTEYQSVLASVPLILLSIYFIKKHKLPIRISLKLNTDSKSKRDLIKYTSLFAVIFLVVNSLQIFLSDSSDIRYDYLEQIWFFILICFPIKALGEEVLYRGLIQNYIDKYIRPSSKSISPGNIITAALMTIAHLGFFYIMPLPNAILAFILVFFASLFFGYISKITNRNILYCTVIHIFLNYIHVAIQCFYISFIL</sequence>
<gene>
    <name evidence="3" type="ORF">SAMN04488089_11625</name>
</gene>
<dbReference type="GO" id="GO:0004175">
    <property type="term" value="F:endopeptidase activity"/>
    <property type="evidence" value="ECO:0007669"/>
    <property type="project" value="UniProtKB-ARBA"/>
</dbReference>
<evidence type="ECO:0000259" key="2">
    <source>
        <dbReference type="Pfam" id="PF02517"/>
    </source>
</evidence>
<feature type="transmembrane region" description="Helical" evidence="1">
    <location>
        <begin position="77"/>
        <end position="99"/>
    </location>
</feature>
<dbReference type="InterPro" id="IPR003675">
    <property type="entry name" value="Rce1/LyrA-like_dom"/>
</dbReference>
<protein>
    <recommendedName>
        <fullName evidence="2">CAAX prenyl protease 2/Lysostaphin resistance protein A-like domain-containing protein</fullName>
    </recommendedName>
</protein>
<evidence type="ECO:0000256" key="1">
    <source>
        <dbReference type="SAM" id="Phobius"/>
    </source>
</evidence>
<dbReference type="Proteomes" id="UP000183496">
    <property type="component" value="Unassembled WGS sequence"/>
</dbReference>
<keyword evidence="1" id="KW-0812">Transmembrane</keyword>
<dbReference type="EMBL" id="FOFY01000016">
    <property type="protein sequence ID" value="SER44626.1"/>
    <property type="molecule type" value="Genomic_DNA"/>
</dbReference>
<keyword evidence="4" id="KW-1185">Reference proteome</keyword>
<name>A0AAJ4W6A2_MYRPR</name>
<feature type="transmembrane region" description="Helical" evidence="1">
    <location>
        <begin position="111"/>
        <end position="131"/>
    </location>
</feature>
<reference evidence="3 4" key="1">
    <citation type="submission" date="2016-10" db="EMBL/GenBank/DDBJ databases">
        <authorList>
            <person name="Varghese N."/>
            <person name="Submissions S."/>
        </authorList>
    </citation>
    <scope>NUCLEOTIDE SEQUENCE [LARGE SCALE GENOMIC DNA]</scope>
    <source>
        <strain evidence="4">DSM 19823 / KCTC 23066 / CCTCC M 208030 / D25</strain>
    </source>
</reference>
<evidence type="ECO:0000313" key="3">
    <source>
        <dbReference type="EMBL" id="SER44626.1"/>
    </source>
</evidence>
<organism evidence="3 4">
    <name type="scientific">Myroides profundi</name>
    <dbReference type="NCBI Taxonomy" id="480520"/>
    <lineage>
        <taxon>Bacteria</taxon>
        <taxon>Pseudomonadati</taxon>
        <taxon>Bacteroidota</taxon>
        <taxon>Flavobacteriia</taxon>
        <taxon>Flavobacteriales</taxon>
        <taxon>Flavobacteriaceae</taxon>
        <taxon>Myroides</taxon>
    </lineage>
</organism>
<feature type="transmembrane region" description="Helical" evidence="1">
    <location>
        <begin position="202"/>
        <end position="226"/>
    </location>
</feature>
<evidence type="ECO:0000313" key="4">
    <source>
        <dbReference type="Proteomes" id="UP000183496"/>
    </source>
</evidence>
<dbReference type="GO" id="GO:0080120">
    <property type="term" value="P:CAAX-box protein maturation"/>
    <property type="evidence" value="ECO:0007669"/>
    <property type="project" value="UniProtKB-ARBA"/>
</dbReference>
<comment type="caution">
    <text evidence="3">The sequence shown here is derived from an EMBL/GenBank/DDBJ whole genome shotgun (WGS) entry which is preliminary data.</text>
</comment>
<dbReference type="AlphaFoldDB" id="A0AAJ4W6A2"/>
<dbReference type="RefSeq" id="WP_235280422.1">
    <property type="nucleotide sequence ID" value="NZ_CP010817.1"/>
</dbReference>
<dbReference type="Pfam" id="PF02517">
    <property type="entry name" value="Rce1-like"/>
    <property type="match status" value="1"/>
</dbReference>
<keyword evidence="1" id="KW-1133">Transmembrane helix</keyword>
<proteinExistence type="predicted"/>